<organism evidence="3">
    <name type="scientific">Micromonas pusilla (strain CCMP1545)</name>
    <name type="common">Picoplanktonic green alga</name>
    <dbReference type="NCBI Taxonomy" id="564608"/>
    <lineage>
        <taxon>Eukaryota</taxon>
        <taxon>Viridiplantae</taxon>
        <taxon>Chlorophyta</taxon>
        <taxon>Mamiellophyceae</taxon>
        <taxon>Mamiellales</taxon>
        <taxon>Mamiellaceae</taxon>
        <taxon>Micromonas</taxon>
    </lineage>
</organism>
<evidence type="ECO:0000259" key="1">
    <source>
        <dbReference type="PROSITE" id="PS50042"/>
    </source>
</evidence>
<accession>C1MNX2</accession>
<keyword evidence="3" id="KW-1185">Reference proteome</keyword>
<dbReference type="GeneID" id="9682169"/>
<dbReference type="CDD" id="cd00038">
    <property type="entry name" value="CAP_ED"/>
    <property type="match status" value="1"/>
</dbReference>
<dbReference type="RefSeq" id="XP_003057186.1">
    <property type="nucleotide sequence ID" value="XM_003057140.1"/>
</dbReference>
<dbReference type="EMBL" id="GG663737">
    <property type="protein sequence ID" value="EEH58831.1"/>
    <property type="molecule type" value="Genomic_DNA"/>
</dbReference>
<gene>
    <name evidence="2" type="ORF">MICPUCDRAFT_62079</name>
</gene>
<protein>
    <submittedName>
        <fullName evidence="2">Predicted protein</fullName>
    </submittedName>
</protein>
<dbReference type="Gene3D" id="2.60.120.10">
    <property type="entry name" value="Jelly Rolls"/>
    <property type="match status" value="1"/>
</dbReference>
<evidence type="ECO:0000313" key="2">
    <source>
        <dbReference type="EMBL" id="EEH58831.1"/>
    </source>
</evidence>
<dbReference type="KEGG" id="mpp:MICPUCDRAFT_62079"/>
<dbReference type="InterPro" id="IPR000595">
    <property type="entry name" value="cNMP-bd_dom"/>
</dbReference>
<name>C1MNX2_MICPC</name>
<dbReference type="Proteomes" id="UP000001876">
    <property type="component" value="Unassembled WGS sequence"/>
</dbReference>
<feature type="domain" description="Cyclic nucleotide-binding" evidence="1">
    <location>
        <begin position="184"/>
        <end position="263"/>
    </location>
</feature>
<dbReference type="AlphaFoldDB" id="C1MNX2"/>
<sequence length="392" mass="44105">MNDLDFAEALRPVSICKGAGEVTFDHGKLIHDVDAVPPAVYVVTKGLFHAHDREGKLVTTIKPGEFIGSVSYFFDVFTHHKVTAAPLAEGEDAETKEKPMCYAIPWIGMAAAKTTKELAVIYQQISWWAHTIRMDVGRLQQAQARRAEKVFEINDEVLRVTTDLKCALDERHPGTLAEDLTVEQFAKSLYEVAYIPNAGEHTFEPGQEIIKYNSKPIAVWVVLEGTFEAFNHDKKRVNIFHPGDLLATVSVCYDAYTHNNVIAADVGPEAPPARAYAIPMTALPEIMRMSKILRPLYDLIYKTAAQLRPDAGLLPGRLGRDEWVEHRHLMSPFRQNLDVGLGMRLPGNGDKVLYNSRPLEYEGSRPERDFDTKHPDWAGKGFRKMNIHYVVK</sequence>
<dbReference type="InterPro" id="IPR014710">
    <property type="entry name" value="RmlC-like_jellyroll"/>
</dbReference>
<evidence type="ECO:0000313" key="3">
    <source>
        <dbReference type="Proteomes" id="UP000001876"/>
    </source>
</evidence>
<dbReference type="InterPro" id="IPR018490">
    <property type="entry name" value="cNMP-bd_dom_sf"/>
</dbReference>
<proteinExistence type="predicted"/>
<dbReference type="SUPFAM" id="SSF51206">
    <property type="entry name" value="cAMP-binding domain-like"/>
    <property type="match status" value="2"/>
</dbReference>
<dbReference type="PROSITE" id="PS50042">
    <property type="entry name" value="CNMP_BINDING_3"/>
    <property type="match status" value="1"/>
</dbReference>
<reference evidence="2 3" key="1">
    <citation type="journal article" date="2009" name="Science">
        <title>Green evolution and dynamic adaptations revealed by genomes of the marine picoeukaryotes Micromonas.</title>
        <authorList>
            <person name="Worden A.Z."/>
            <person name="Lee J.H."/>
            <person name="Mock T."/>
            <person name="Rouze P."/>
            <person name="Simmons M.P."/>
            <person name="Aerts A.L."/>
            <person name="Allen A.E."/>
            <person name="Cuvelier M.L."/>
            <person name="Derelle E."/>
            <person name="Everett M.V."/>
            <person name="Foulon E."/>
            <person name="Grimwood J."/>
            <person name="Gundlach H."/>
            <person name="Henrissat B."/>
            <person name="Napoli C."/>
            <person name="McDonald S.M."/>
            <person name="Parker M.S."/>
            <person name="Rombauts S."/>
            <person name="Salamov A."/>
            <person name="Von Dassow P."/>
            <person name="Badger J.H."/>
            <person name="Coutinho P.M."/>
            <person name="Demir E."/>
            <person name="Dubchak I."/>
            <person name="Gentemann C."/>
            <person name="Eikrem W."/>
            <person name="Gready J.E."/>
            <person name="John U."/>
            <person name="Lanier W."/>
            <person name="Lindquist E.A."/>
            <person name="Lucas S."/>
            <person name="Mayer K.F."/>
            <person name="Moreau H."/>
            <person name="Not F."/>
            <person name="Otillar R."/>
            <person name="Panaud O."/>
            <person name="Pangilinan J."/>
            <person name="Paulsen I."/>
            <person name="Piegu B."/>
            <person name="Poliakov A."/>
            <person name="Robbens S."/>
            <person name="Schmutz J."/>
            <person name="Toulza E."/>
            <person name="Wyss T."/>
            <person name="Zelensky A."/>
            <person name="Zhou K."/>
            <person name="Armbrust E.V."/>
            <person name="Bhattacharya D."/>
            <person name="Goodenough U.W."/>
            <person name="Van de Peer Y."/>
            <person name="Grigoriev I.V."/>
        </authorList>
    </citation>
    <scope>NUCLEOTIDE SEQUENCE [LARGE SCALE GENOMIC DNA]</scope>
    <source>
        <strain evidence="2 3">CCMP1545</strain>
    </source>
</reference>